<dbReference type="InterPro" id="IPR047313">
    <property type="entry name" value="SMN_C"/>
</dbReference>
<sequence>MRPLVSYDDISQPAPTQAPSQPSNFGQQPPYKKRKRTNQKPPKHQQTQHWDDPGNPDDYMPYAEDGGNGRSGSSAVADEPEEDAEGRELTHNEIWDDSALIDAWEAASEEYEAYHGPDKGWKNEPTHKSPLWYNNPPSPSSIRKSQAAAGTNAIAGPSTKVEEAAGDSQPLNFDTFVPNHDPSLSHSAPPYPAAGLPDYSGSHLTAAQEPMVSQDEAFTRAMGAMYWAGYYTAVYHHQRQAEQEAAEVDEEAEEETEEVEDLVSTQR</sequence>
<organism evidence="3 4">
    <name type="scientific">Athelia psychrophila</name>
    <dbReference type="NCBI Taxonomy" id="1759441"/>
    <lineage>
        <taxon>Eukaryota</taxon>
        <taxon>Fungi</taxon>
        <taxon>Dikarya</taxon>
        <taxon>Basidiomycota</taxon>
        <taxon>Agaricomycotina</taxon>
        <taxon>Agaricomycetes</taxon>
        <taxon>Agaricomycetidae</taxon>
        <taxon>Atheliales</taxon>
        <taxon>Atheliaceae</taxon>
        <taxon>Athelia</taxon>
    </lineage>
</organism>
<dbReference type="CDD" id="cd22851">
    <property type="entry name" value="SMN_N"/>
    <property type="match status" value="1"/>
</dbReference>
<dbReference type="EMBL" id="KV417494">
    <property type="protein sequence ID" value="KZP30392.1"/>
    <property type="molecule type" value="Genomic_DNA"/>
</dbReference>
<feature type="region of interest" description="Disordered" evidence="1">
    <location>
        <begin position="114"/>
        <end position="200"/>
    </location>
</feature>
<proteinExistence type="predicted"/>
<evidence type="ECO:0000313" key="4">
    <source>
        <dbReference type="Proteomes" id="UP000076532"/>
    </source>
</evidence>
<evidence type="ECO:0000256" key="1">
    <source>
        <dbReference type="SAM" id="MobiDB-lite"/>
    </source>
</evidence>
<dbReference type="Pfam" id="PF20636">
    <property type="entry name" value="SMN_G2-BD"/>
    <property type="match status" value="1"/>
</dbReference>
<reference evidence="3 4" key="1">
    <citation type="journal article" date="2016" name="Mol. Biol. Evol.">
        <title>Comparative Genomics of Early-Diverging Mushroom-Forming Fungi Provides Insights into the Origins of Lignocellulose Decay Capabilities.</title>
        <authorList>
            <person name="Nagy L.G."/>
            <person name="Riley R."/>
            <person name="Tritt A."/>
            <person name="Adam C."/>
            <person name="Daum C."/>
            <person name="Floudas D."/>
            <person name="Sun H."/>
            <person name="Yadav J.S."/>
            <person name="Pangilinan J."/>
            <person name="Larsson K.H."/>
            <person name="Matsuura K."/>
            <person name="Barry K."/>
            <person name="Labutti K."/>
            <person name="Kuo R."/>
            <person name="Ohm R.A."/>
            <person name="Bhattacharya S.S."/>
            <person name="Shirouzu T."/>
            <person name="Yoshinaga Y."/>
            <person name="Martin F.M."/>
            <person name="Grigoriev I.V."/>
            <person name="Hibbett D.S."/>
        </authorList>
    </citation>
    <scope>NUCLEOTIDE SEQUENCE [LARGE SCALE GENOMIC DNA]</scope>
    <source>
        <strain evidence="3 4">CBS 109695</strain>
    </source>
</reference>
<dbReference type="STRING" id="436010.A0A166TA07"/>
<dbReference type="InterPro" id="IPR049481">
    <property type="entry name" value="SMN_G2-BD"/>
</dbReference>
<feature type="compositionally biased region" description="Acidic residues" evidence="1">
    <location>
        <begin position="244"/>
        <end position="261"/>
    </location>
</feature>
<feature type="compositionally biased region" description="Basic residues" evidence="1">
    <location>
        <begin position="31"/>
        <end position="43"/>
    </location>
</feature>
<name>A0A166TA07_9AGAM</name>
<feature type="region of interest" description="Disordered" evidence="1">
    <location>
        <begin position="1"/>
        <end position="100"/>
    </location>
</feature>
<feature type="compositionally biased region" description="Low complexity" evidence="1">
    <location>
        <begin position="11"/>
        <end position="23"/>
    </location>
</feature>
<dbReference type="Proteomes" id="UP000076532">
    <property type="component" value="Unassembled WGS sequence"/>
</dbReference>
<feature type="compositionally biased region" description="Basic and acidic residues" evidence="1">
    <location>
        <begin position="114"/>
        <end position="127"/>
    </location>
</feature>
<gene>
    <name evidence="3" type="ORF">FIBSPDRAFT_777558</name>
</gene>
<evidence type="ECO:0000313" key="3">
    <source>
        <dbReference type="EMBL" id="KZP30392.1"/>
    </source>
</evidence>
<dbReference type="AlphaFoldDB" id="A0A166TA07"/>
<keyword evidence="4" id="KW-1185">Reference proteome</keyword>
<evidence type="ECO:0000259" key="2">
    <source>
        <dbReference type="Pfam" id="PF20636"/>
    </source>
</evidence>
<accession>A0A166TA07</accession>
<protein>
    <recommendedName>
        <fullName evidence="2">Survival Motor Neuron Gemin2-binding domain-containing protein</fullName>
    </recommendedName>
</protein>
<dbReference type="CDD" id="cd22852">
    <property type="entry name" value="SMN_C"/>
    <property type="match status" value="1"/>
</dbReference>
<feature type="region of interest" description="Disordered" evidence="1">
    <location>
        <begin position="239"/>
        <end position="267"/>
    </location>
</feature>
<dbReference type="OrthoDB" id="197400at2759"/>
<feature type="domain" description="Survival Motor Neuron Gemin2-binding" evidence="2">
    <location>
        <begin position="92"/>
        <end position="111"/>
    </location>
</feature>